<comment type="cofactor">
    <cofactor evidence="8">
        <name>Mg(2+)</name>
        <dbReference type="ChEBI" id="CHEBI:18420"/>
    </cofactor>
</comment>
<dbReference type="InterPro" id="IPR036389">
    <property type="entry name" value="RNase_III_sf"/>
</dbReference>
<comment type="function">
    <text evidence="8">Digests double-stranded RNA. Involved in the processing of primary rRNA transcript to yield the immediate precursors to the large and small rRNAs (23S and 16S). Processes some mRNAs, and tRNAs when they are encoded in the rRNA operon. Processes pre-crRNA and tracrRNA of type II CRISPR loci if present in the organism.</text>
</comment>
<dbReference type="SUPFAM" id="SSF69065">
    <property type="entry name" value="RNase III domain-like"/>
    <property type="match status" value="1"/>
</dbReference>
<evidence type="ECO:0000256" key="7">
    <source>
        <dbReference type="ARBA" id="ARBA00022884"/>
    </source>
</evidence>
<feature type="domain" description="DRBM" evidence="9">
    <location>
        <begin position="154"/>
        <end position="224"/>
    </location>
</feature>
<dbReference type="SMART" id="SM00358">
    <property type="entry name" value="DSRM"/>
    <property type="match status" value="1"/>
</dbReference>
<feature type="binding site" evidence="8">
    <location>
        <position position="40"/>
    </location>
    <ligand>
        <name>Mg(2+)</name>
        <dbReference type="ChEBI" id="CHEBI:18420"/>
    </ligand>
</feature>
<comment type="similarity">
    <text evidence="2">Belongs to the ribonuclease III family.</text>
</comment>
<feature type="binding site" evidence="8">
    <location>
        <position position="113"/>
    </location>
    <ligand>
        <name>Mg(2+)</name>
        <dbReference type="ChEBI" id="CHEBI:18420"/>
    </ligand>
</feature>
<keyword evidence="4 8" id="KW-0540">Nuclease</keyword>
<dbReference type="HAMAP" id="MF_00104">
    <property type="entry name" value="RNase_III"/>
    <property type="match status" value="1"/>
</dbReference>
<dbReference type="EMBL" id="JBHSBU010000001">
    <property type="protein sequence ID" value="MFC4159191.1"/>
    <property type="molecule type" value="Genomic_DNA"/>
</dbReference>
<proteinExistence type="inferred from homology"/>
<dbReference type="Pfam" id="PF00035">
    <property type="entry name" value="dsrm"/>
    <property type="match status" value="1"/>
</dbReference>
<evidence type="ECO:0000313" key="11">
    <source>
        <dbReference type="EMBL" id="MFC4159191.1"/>
    </source>
</evidence>
<feature type="active site" evidence="8">
    <location>
        <position position="44"/>
    </location>
</feature>
<dbReference type="Gene3D" id="1.10.1520.10">
    <property type="entry name" value="Ribonuclease III domain"/>
    <property type="match status" value="1"/>
</dbReference>
<feature type="active site" evidence="8">
    <location>
        <position position="116"/>
    </location>
</feature>
<keyword evidence="6 8" id="KW-0378">Hydrolase</keyword>
<evidence type="ECO:0000256" key="6">
    <source>
        <dbReference type="ARBA" id="ARBA00022801"/>
    </source>
</evidence>
<comment type="subcellular location">
    <subcellularLocation>
        <location evidence="8">Cytoplasm</location>
    </subcellularLocation>
</comment>
<dbReference type="PANTHER" id="PTHR11207:SF0">
    <property type="entry name" value="RIBONUCLEASE 3"/>
    <property type="match status" value="1"/>
</dbReference>
<dbReference type="InterPro" id="IPR014720">
    <property type="entry name" value="dsRBD_dom"/>
</dbReference>
<sequence>MAADPRRLETALHYVFRDTRLLRQALTHRSFGQPHNERLEFLGDSILNAAAARLLFDAFPACSEGELSRLRASLVKKETLAELAQGLDLGAHVWLGEGELRSGGIGRPSILADALEALIAAIYLDGGFDAAAGAVGHLLAPTIAAIDPDSHGKDSKTRLQEWLQARKLKLPRYTILSESGVAHEKLFEVECRIDGLDLVTCGRGTSRRTAEQEAAALALANLPKTTKRPT</sequence>
<organism evidence="11 12">
    <name type="scientific">Chitinimonas lacunae</name>
    <dbReference type="NCBI Taxonomy" id="1963018"/>
    <lineage>
        <taxon>Bacteria</taxon>
        <taxon>Pseudomonadati</taxon>
        <taxon>Pseudomonadota</taxon>
        <taxon>Betaproteobacteria</taxon>
        <taxon>Neisseriales</taxon>
        <taxon>Chitinibacteraceae</taxon>
        <taxon>Chitinimonas</taxon>
    </lineage>
</organism>
<evidence type="ECO:0000259" key="9">
    <source>
        <dbReference type="PROSITE" id="PS50137"/>
    </source>
</evidence>
<evidence type="ECO:0000256" key="8">
    <source>
        <dbReference type="HAMAP-Rule" id="MF_00104"/>
    </source>
</evidence>
<gene>
    <name evidence="8 11" type="primary">rnc</name>
    <name evidence="11" type="ORF">ACFOW7_07445</name>
</gene>
<keyword evidence="8" id="KW-0698">rRNA processing</keyword>
<dbReference type="Gene3D" id="3.30.160.20">
    <property type="match status" value="1"/>
</dbReference>
<dbReference type="GO" id="GO:0004525">
    <property type="term" value="F:ribonuclease III activity"/>
    <property type="evidence" value="ECO:0007669"/>
    <property type="project" value="UniProtKB-EC"/>
</dbReference>
<comment type="catalytic activity">
    <reaction evidence="1 8">
        <text>Endonucleolytic cleavage to 5'-phosphomonoester.</text>
        <dbReference type="EC" id="3.1.26.3"/>
    </reaction>
</comment>
<keyword evidence="7 8" id="KW-0694">RNA-binding</keyword>
<dbReference type="PROSITE" id="PS00517">
    <property type="entry name" value="RNASE_3_1"/>
    <property type="match status" value="1"/>
</dbReference>
<evidence type="ECO:0000256" key="1">
    <source>
        <dbReference type="ARBA" id="ARBA00000109"/>
    </source>
</evidence>
<evidence type="ECO:0000256" key="5">
    <source>
        <dbReference type="ARBA" id="ARBA00022759"/>
    </source>
</evidence>
<dbReference type="PANTHER" id="PTHR11207">
    <property type="entry name" value="RIBONUCLEASE III"/>
    <property type="match status" value="1"/>
</dbReference>
<keyword evidence="12" id="KW-1185">Reference proteome</keyword>
<dbReference type="Pfam" id="PF14622">
    <property type="entry name" value="Ribonucleas_3_3"/>
    <property type="match status" value="1"/>
</dbReference>
<keyword evidence="8" id="KW-0963">Cytoplasm</keyword>
<comment type="subunit">
    <text evidence="8">Homodimer.</text>
</comment>
<comment type="caution">
    <text evidence="11">The sequence shown here is derived from an EMBL/GenBank/DDBJ whole genome shotgun (WGS) entry which is preliminary data.</text>
</comment>
<dbReference type="PROSITE" id="PS50142">
    <property type="entry name" value="RNASE_3_2"/>
    <property type="match status" value="1"/>
</dbReference>
<reference evidence="12" key="1">
    <citation type="journal article" date="2019" name="Int. J. Syst. Evol. Microbiol.">
        <title>The Global Catalogue of Microorganisms (GCM) 10K type strain sequencing project: providing services to taxonomists for standard genome sequencing and annotation.</title>
        <authorList>
            <consortium name="The Broad Institute Genomics Platform"/>
            <consortium name="The Broad Institute Genome Sequencing Center for Infectious Disease"/>
            <person name="Wu L."/>
            <person name="Ma J."/>
        </authorList>
    </citation>
    <scope>NUCLEOTIDE SEQUENCE [LARGE SCALE GENOMIC DNA]</scope>
    <source>
        <strain evidence="12">LMG 29894</strain>
    </source>
</reference>
<dbReference type="RefSeq" id="WP_378162687.1">
    <property type="nucleotide sequence ID" value="NZ_JBHSBU010000001.1"/>
</dbReference>
<evidence type="ECO:0000259" key="10">
    <source>
        <dbReference type="PROSITE" id="PS50142"/>
    </source>
</evidence>
<dbReference type="CDD" id="cd00593">
    <property type="entry name" value="RIBOc"/>
    <property type="match status" value="1"/>
</dbReference>
<dbReference type="SUPFAM" id="SSF54768">
    <property type="entry name" value="dsRNA-binding domain-like"/>
    <property type="match status" value="1"/>
</dbReference>
<feature type="domain" description="RNase III" evidence="10">
    <location>
        <begin position="5"/>
        <end position="127"/>
    </location>
</feature>
<evidence type="ECO:0000256" key="4">
    <source>
        <dbReference type="ARBA" id="ARBA00022722"/>
    </source>
</evidence>
<evidence type="ECO:0000256" key="2">
    <source>
        <dbReference type="ARBA" id="ARBA00010183"/>
    </source>
</evidence>
<keyword evidence="8" id="KW-0479">Metal-binding</keyword>
<dbReference type="PROSITE" id="PS50137">
    <property type="entry name" value="DS_RBD"/>
    <property type="match status" value="1"/>
</dbReference>
<accession>A0ABV8MQ22</accession>
<dbReference type="NCBIfam" id="TIGR02191">
    <property type="entry name" value="RNaseIII"/>
    <property type="match status" value="1"/>
</dbReference>
<keyword evidence="8" id="KW-0460">Magnesium</keyword>
<evidence type="ECO:0000313" key="12">
    <source>
        <dbReference type="Proteomes" id="UP001595791"/>
    </source>
</evidence>
<keyword evidence="8" id="KW-0699">rRNA-binding</keyword>
<dbReference type="EC" id="3.1.26.3" evidence="8"/>
<dbReference type="SMART" id="SM00535">
    <property type="entry name" value="RIBOc"/>
    <property type="match status" value="1"/>
</dbReference>
<keyword evidence="8" id="KW-0819">tRNA processing</keyword>
<keyword evidence="5 8" id="KW-0255">Endonuclease</keyword>
<protein>
    <recommendedName>
        <fullName evidence="8">Ribonuclease 3</fullName>
        <ecNumber evidence="8">3.1.26.3</ecNumber>
    </recommendedName>
    <alternativeName>
        <fullName evidence="8">Ribonuclease III</fullName>
        <shortName evidence="8">RNase III</shortName>
    </alternativeName>
</protein>
<dbReference type="InterPro" id="IPR011907">
    <property type="entry name" value="RNase_III"/>
</dbReference>
<keyword evidence="3 8" id="KW-0507">mRNA processing</keyword>
<dbReference type="Proteomes" id="UP001595791">
    <property type="component" value="Unassembled WGS sequence"/>
</dbReference>
<evidence type="ECO:0000256" key="3">
    <source>
        <dbReference type="ARBA" id="ARBA00022664"/>
    </source>
</evidence>
<dbReference type="CDD" id="cd10845">
    <property type="entry name" value="DSRM_RNAse_III_family"/>
    <property type="match status" value="1"/>
</dbReference>
<dbReference type="InterPro" id="IPR000999">
    <property type="entry name" value="RNase_III_dom"/>
</dbReference>
<feature type="binding site" evidence="8">
    <location>
        <position position="116"/>
    </location>
    <ligand>
        <name>Mg(2+)</name>
        <dbReference type="ChEBI" id="CHEBI:18420"/>
    </ligand>
</feature>
<name>A0ABV8MQ22_9NEIS</name>